<dbReference type="OMA" id="EWNDSEI"/>
<dbReference type="SUPFAM" id="SSF51322">
    <property type="entry name" value="Cyanovirin-N"/>
    <property type="match status" value="1"/>
</dbReference>
<dbReference type="OrthoDB" id="2441380at2759"/>
<organism evidence="2 3">
    <name type="scientific">Penicillium decumbens</name>
    <dbReference type="NCBI Taxonomy" id="69771"/>
    <lineage>
        <taxon>Eukaryota</taxon>
        <taxon>Fungi</taxon>
        <taxon>Dikarya</taxon>
        <taxon>Ascomycota</taxon>
        <taxon>Pezizomycotina</taxon>
        <taxon>Eurotiomycetes</taxon>
        <taxon>Eurotiomycetidae</taxon>
        <taxon>Eurotiales</taxon>
        <taxon>Aspergillaceae</taxon>
        <taxon>Penicillium</taxon>
    </lineage>
</organism>
<dbReference type="Proteomes" id="UP000191522">
    <property type="component" value="Unassembled WGS sequence"/>
</dbReference>
<keyword evidence="3" id="KW-1185">Reference proteome</keyword>
<dbReference type="Gene3D" id="2.30.60.10">
    <property type="entry name" value="Cyanovirin-N"/>
    <property type="match status" value="1"/>
</dbReference>
<proteinExistence type="predicted"/>
<evidence type="ECO:0000259" key="1">
    <source>
        <dbReference type="SMART" id="SM01111"/>
    </source>
</evidence>
<dbReference type="Pfam" id="PF08881">
    <property type="entry name" value="CVNH"/>
    <property type="match status" value="1"/>
</dbReference>
<gene>
    <name evidence="2" type="ORF">PENDEC_c011G06766</name>
</gene>
<dbReference type="STRING" id="69771.A0A1V6PC83"/>
<accession>A0A1V6PC83</accession>
<dbReference type="EMBL" id="MDYL01000011">
    <property type="protein sequence ID" value="OQD74262.1"/>
    <property type="molecule type" value="Genomic_DNA"/>
</dbReference>
<dbReference type="PANTHER" id="PTHR42076:SF1">
    <property type="entry name" value="CYANOVIRIN-N DOMAIN-CONTAINING PROTEIN"/>
    <property type="match status" value="1"/>
</dbReference>
<sequence length="106" mass="11757">MSFHLSAISFELEDSHILKGVLRDEGGDEQESTLDLNNIIGNNNGSFEWEGADFADSATNVELHREGDDQVPVLRAMLSDVDGNMVAADMNLAERIENQNGRFEFI</sequence>
<evidence type="ECO:0000313" key="3">
    <source>
        <dbReference type="Proteomes" id="UP000191522"/>
    </source>
</evidence>
<dbReference type="AlphaFoldDB" id="A0A1V6PC83"/>
<dbReference type="InterPro" id="IPR011058">
    <property type="entry name" value="Cyanovirin-N"/>
</dbReference>
<protein>
    <recommendedName>
        <fullName evidence="1">Cyanovirin-N domain-containing protein</fullName>
    </recommendedName>
</protein>
<reference evidence="3" key="1">
    <citation type="journal article" date="2017" name="Nat. Microbiol.">
        <title>Global analysis of biosynthetic gene clusters reveals vast potential of secondary metabolite production in Penicillium species.</title>
        <authorList>
            <person name="Nielsen J.C."/>
            <person name="Grijseels S."/>
            <person name="Prigent S."/>
            <person name="Ji B."/>
            <person name="Dainat J."/>
            <person name="Nielsen K.F."/>
            <person name="Frisvad J.C."/>
            <person name="Workman M."/>
            <person name="Nielsen J."/>
        </authorList>
    </citation>
    <scope>NUCLEOTIDE SEQUENCE [LARGE SCALE GENOMIC DNA]</scope>
    <source>
        <strain evidence="3">IBT 11843</strain>
    </source>
</reference>
<evidence type="ECO:0000313" key="2">
    <source>
        <dbReference type="EMBL" id="OQD74262.1"/>
    </source>
</evidence>
<feature type="domain" description="Cyanovirin-N" evidence="1">
    <location>
        <begin position="2"/>
        <end position="105"/>
    </location>
</feature>
<dbReference type="InterPro" id="IPR036673">
    <property type="entry name" value="Cyanovirin-N_sf"/>
</dbReference>
<dbReference type="SMART" id="SM01111">
    <property type="entry name" value="CVNH"/>
    <property type="match status" value="1"/>
</dbReference>
<dbReference type="PANTHER" id="PTHR42076">
    <property type="entry name" value="CYANOVIRIN-N HOMOLOG"/>
    <property type="match status" value="1"/>
</dbReference>
<comment type="caution">
    <text evidence="2">The sequence shown here is derived from an EMBL/GenBank/DDBJ whole genome shotgun (WGS) entry which is preliminary data.</text>
</comment>
<name>A0A1V6PC83_PENDC</name>